<dbReference type="PANTHER" id="PTHR28027:SF2">
    <property type="entry name" value="TRANSCRIPTIONAL REGULATOR MIT1"/>
    <property type="match status" value="1"/>
</dbReference>
<dbReference type="GO" id="GO:0003677">
    <property type="term" value="F:DNA binding"/>
    <property type="evidence" value="ECO:0007669"/>
    <property type="project" value="TreeGrafter"/>
</dbReference>
<dbReference type="Proteomes" id="UP000193920">
    <property type="component" value="Unassembled WGS sequence"/>
</dbReference>
<dbReference type="Pfam" id="PF09729">
    <property type="entry name" value="Gti1_Pac2"/>
    <property type="match status" value="1"/>
</dbReference>
<dbReference type="AlphaFoldDB" id="A0A1Y2F384"/>
<evidence type="ECO:0000313" key="1">
    <source>
        <dbReference type="EMBL" id="ORY78342.1"/>
    </source>
</evidence>
<evidence type="ECO:0008006" key="3">
    <source>
        <dbReference type="Google" id="ProtNLM"/>
    </source>
</evidence>
<keyword evidence="2" id="KW-1185">Reference proteome</keyword>
<protein>
    <recommendedName>
        <fullName evidence="3">Gluconate transport-inducing protein</fullName>
    </recommendedName>
</protein>
<accession>A0A1Y2F384</accession>
<comment type="caution">
    <text evidence="1">The sequence shown here is derived from an EMBL/GenBank/DDBJ whole genome shotgun (WGS) entry which is preliminary data.</text>
</comment>
<reference evidence="1 2" key="1">
    <citation type="submission" date="2016-08" db="EMBL/GenBank/DDBJ databases">
        <title>A Parts List for Fungal Cellulosomes Revealed by Comparative Genomics.</title>
        <authorList>
            <consortium name="DOE Joint Genome Institute"/>
            <person name="Haitjema C.H."/>
            <person name="Gilmore S.P."/>
            <person name="Henske J.K."/>
            <person name="Solomon K.V."/>
            <person name="De Groot R."/>
            <person name="Kuo A."/>
            <person name="Mondo S.J."/>
            <person name="Salamov A.A."/>
            <person name="Labutti K."/>
            <person name="Zhao Z."/>
            <person name="Chiniquy J."/>
            <person name="Barry K."/>
            <person name="Brewer H.M."/>
            <person name="Purvine S.O."/>
            <person name="Wright A.T."/>
            <person name="Boxma B."/>
            <person name="Van Alen T."/>
            <person name="Hackstein J.H."/>
            <person name="Baker S.E."/>
            <person name="Grigoriev I.V."/>
            <person name="O'Malley M.A."/>
        </authorList>
    </citation>
    <scope>NUCLEOTIDE SEQUENCE [LARGE SCALE GENOMIC DNA]</scope>
    <source>
        <strain evidence="1 2">G1</strain>
    </source>
</reference>
<evidence type="ECO:0000313" key="2">
    <source>
        <dbReference type="Proteomes" id="UP000193920"/>
    </source>
</evidence>
<name>A0A1Y2F384_9FUNG</name>
<sequence length="116" mass="13683">MIVLEENKLVETFFGFIENPKDGLILFQAVKDGILPSIQRRLSIEQRIQIKSGSVFVFNETESNIRRWTDGRNWTPSRVQGDFLIYRELEKNMDKAKRDKKTLKNSKSNKFLEINF</sequence>
<dbReference type="PANTHER" id="PTHR28027">
    <property type="entry name" value="TRANSCRIPTIONAL REGULATOR MIT1"/>
    <property type="match status" value="1"/>
</dbReference>
<dbReference type="InterPro" id="IPR018608">
    <property type="entry name" value="Gti1/Pac2"/>
</dbReference>
<gene>
    <name evidence="1" type="ORF">LY90DRAFT_399287</name>
</gene>
<dbReference type="EMBL" id="MCOG01000017">
    <property type="protein sequence ID" value="ORY78342.1"/>
    <property type="molecule type" value="Genomic_DNA"/>
</dbReference>
<organism evidence="1 2">
    <name type="scientific">Neocallimastix californiae</name>
    <dbReference type="NCBI Taxonomy" id="1754190"/>
    <lineage>
        <taxon>Eukaryota</taxon>
        <taxon>Fungi</taxon>
        <taxon>Fungi incertae sedis</taxon>
        <taxon>Chytridiomycota</taxon>
        <taxon>Chytridiomycota incertae sedis</taxon>
        <taxon>Neocallimastigomycetes</taxon>
        <taxon>Neocallimastigales</taxon>
        <taxon>Neocallimastigaceae</taxon>
        <taxon>Neocallimastix</taxon>
    </lineage>
</organism>
<dbReference type="OrthoDB" id="5572844at2759"/>
<proteinExistence type="predicted"/>